<evidence type="ECO:0000256" key="1">
    <source>
        <dbReference type="ARBA" id="ARBA00012513"/>
    </source>
</evidence>
<comment type="catalytic activity">
    <reaction evidence="7">
        <text>L-threonyl-[protein] + ATP = O-phospho-L-threonyl-[protein] + ADP + H(+)</text>
        <dbReference type="Rhea" id="RHEA:46608"/>
        <dbReference type="Rhea" id="RHEA-COMP:11060"/>
        <dbReference type="Rhea" id="RHEA-COMP:11605"/>
        <dbReference type="ChEBI" id="CHEBI:15378"/>
        <dbReference type="ChEBI" id="CHEBI:30013"/>
        <dbReference type="ChEBI" id="CHEBI:30616"/>
        <dbReference type="ChEBI" id="CHEBI:61977"/>
        <dbReference type="ChEBI" id="CHEBI:456216"/>
        <dbReference type="EC" id="2.7.11.1"/>
    </reaction>
</comment>
<keyword evidence="10" id="KW-0472">Membrane</keyword>
<organism evidence="13 14">
    <name type="scientific">Paractinoplanes pyxinae</name>
    <dbReference type="NCBI Taxonomy" id="2997416"/>
    <lineage>
        <taxon>Bacteria</taxon>
        <taxon>Bacillati</taxon>
        <taxon>Actinomycetota</taxon>
        <taxon>Actinomycetes</taxon>
        <taxon>Micromonosporales</taxon>
        <taxon>Micromonosporaceae</taxon>
        <taxon>Paractinoplanes</taxon>
    </lineage>
</organism>
<keyword evidence="2" id="KW-0723">Serine/threonine-protein kinase</keyword>
<dbReference type="PROSITE" id="PS50011">
    <property type="entry name" value="PROTEIN_KINASE_DOM"/>
    <property type="match status" value="1"/>
</dbReference>
<dbReference type="SMART" id="SM00740">
    <property type="entry name" value="PASTA"/>
    <property type="match status" value="4"/>
</dbReference>
<dbReference type="EC" id="2.7.11.1" evidence="1"/>
<evidence type="ECO:0000256" key="8">
    <source>
        <dbReference type="ARBA" id="ARBA00048679"/>
    </source>
</evidence>
<evidence type="ECO:0000256" key="6">
    <source>
        <dbReference type="ARBA" id="ARBA00022840"/>
    </source>
</evidence>
<feature type="region of interest" description="Disordered" evidence="9">
    <location>
        <begin position="556"/>
        <end position="582"/>
    </location>
</feature>
<feature type="transmembrane region" description="Helical" evidence="10">
    <location>
        <begin position="365"/>
        <end position="385"/>
    </location>
</feature>
<dbReference type="Proteomes" id="UP001151002">
    <property type="component" value="Unassembled WGS sequence"/>
</dbReference>
<dbReference type="PROSITE" id="PS00108">
    <property type="entry name" value="PROTEIN_KINASE_ST"/>
    <property type="match status" value="1"/>
</dbReference>
<sequence>MDTTVADTLIGTTIDGRYRITGRVARGGMATVYTATDERLERTVALKIIHPSQATNAHFVDRFTDEAKTIARLTHPNVVAVYDQGRHQGLPYLVMEYVQGRTLRDLLTQRRRLSPVEALAILEQMLAAIAAAHRAGLVHRDVKPENVLVAEAPSGGVANLVDAVVKVADFGLARAVEASSADESGQLMATVAYVAPELVTDGHADARTDVYSAGIVLFEMLTGRVPFDGDDPVAVAWEHVDNDVPAPSSLVKGLPKALDDLTARATRRDPGARPTDAGALLAEVQTVRDDLGAANVETALLRQVPPPARGAMVDATTVVPAVGAGDRPSWARLPNQAAPRGQEYTAGRIPRSAKRGAGGTDRRRILLSAAVAVMVLVVIGSTWWVTLGRYTDAPSLINQTKAQVELSAQQQGFELFYGDGAYSETIPKDTVVSQDPAPDGKVVKGGVITVNLSLGPERFAVPDLAGLELAAARGELEQINLKLKEGEGQYSDTVPEGAVLSSNPETGTQLKRGATVTVTLSKGRAPIRVPDLNGKNINDARRELAELGLAAVERYKDSDQPKDSVIGQTPKAGTGANKDDQVTLDVSKGPPLVTVPDLTNQPCQQAKATLEGMGLRVRVDFNPNAFVRSQQPGGNTQVEPQTEVAIQCF</sequence>
<dbReference type="PANTHER" id="PTHR43289">
    <property type="entry name" value="MITOGEN-ACTIVATED PROTEIN KINASE KINASE KINASE 20-RELATED"/>
    <property type="match status" value="1"/>
</dbReference>
<dbReference type="GO" id="GO:0016301">
    <property type="term" value="F:kinase activity"/>
    <property type="evidence" value="ECO:0007669"/>
    <property type="project" value="UniProtKB-KW"/>
</dbReference>
<evidence type="ECO:0000256" key="4">
    <source>
        <dbReference type="ARBA" id="ARBA00022741"/>
    </source>
</evidence>
<keyword evidence="3" id="KW-0808">Transferase</keyword>
<feature type="domain" description="PASTA" evidence="12">
    <location>
        <begin position="455"/>
        <end position="522"/>
    </location>
</feature>
<evidence type="ECO:0000256" key="10">
    <source>
        <dbReference type="SAM" id="Phobius"/>
    </source>
</evidence>
<feature type="domain" description="Protein kinase" evidence="11">
    <location>
        <begin position="18"/>
        <end position="287"/>
    </location>
</feature>
<evidence type="ECO:0000256" key="7">
    <source>
        <dbReference type="ARBA" id="ARBA00047899"/>
    </source>
</evidence>
<evidence type="ECO:0000256" key="5">
    <source>
        <dbReference type="ARBA" id="ARBA00022777"/>
    </source>
</evidence>
<dbReference type="InterPro" id="IPR005543">
    <property type="entry name" value="PASTA_dom"/>
</dbReference>
<dbReference type="SMART" id="SM00220">
    <property type="entry name" value="S_TKc"/>
    <property type="match status" value="1"/>
</dbReference>
<dbReference type="PROSITE" id="PS51178">
    <property type="entry name" value="PASTA"/>
    <property type="match status" value="4"/>
</dbReference>
<dbReference type="InterPro" id="IPR000719">
    <property type="entry name" value="Prot_kinase_dom"/>
</dbReference>
<feature type="domain" description="PASTA" evidence="12">
    <location>
        <begin position="523"/>
        <end position="588"/>
    </location>
</feature>
<keyword evidence="6" id="KW-0067">ATP-binding</keyword>
<protein>
    <recommendedName>
        <fullName evidence="1">non-specific serine/threonine protein kinase</fullName>
        <ecNumber evidence="1">2.7.11.1</ecNumber>
    </recommendedName>
</protein>
<feature type="domain" description="PASTA" evidence="12">
    <location>
        <begin position="392"/>
        <end position="454"/>
    </location>
</feature>
<dbReference type="Pfam" id="PF00069">
    <property type="entry name" value="Pkinase"/>
    <property type="match status" value="1"/>
</dbReference>
<dbReference type="CDD" id="cd06577">
    <property type="entry name" value="PASTA_pknB"/>
    <property type="match status" value="4"/>
</dbReference>
<dbReference type="Pfam" id="PF03793">
    <property type="entry name" value="PASTA"/>
    <property type="match status" value="4"/>
</dbReference>
<comment type="caution">
    <text evidence="13">The sequence shown here is derived from an EMBL/GenBank/DDBJ whole genome shotgun (WGS) entry which is preliminary data.</text>
</comment>
<evidence type="ECO:0000313" key="13">
    <source>
        <dbReference type="EMBL" id="MCY1138632.1"/>
    </source>
</evidence>
<dbReference type="Gene3D" id="1.10.510.10">
    <property type="entry name" value="Transferase(Phosphotransferase) domain 1"/>
    <property type="match status" value="1"/>
</dbReference>
<dbReference type="InterPro" id="IPR011009">
    <property type="entry name" value="Kinase-like_dom_sf"/>
</dbReference>
<comment type="catalytic activity">
    <reaction evidence="8">
        <text>L-seryl-[protein] + ATP = O-phospho-L-seryl-[protein] + ADP + H(+)</text>
        <dbReference type="Rhea" id="RHEA:17989"/>
        <dbReference type="Rhea" id="RHEA-COMP:9863"/>
        <dbReference type="Rhea" id="RHEA-COMP:11604"/>
        <dbReference type="ChEBI" id="CHEBI:15378"/>
        <dbReference type="ChEBI" id="CHEBI:29999"/>
        <dbReference type="ChEBI" id="CHEBI:30616"/>
        <dbReference type="ChEBI" id="CHEBI:83421"/>
        <dbReference type="ChEBI" id="CHEBI:456216"/>
        <dbReference type="EC" id="2.7.11.1"/>
    </reaction>
</comment>
<evidence type="ECO:0000259" key="12">
    <source>
        <dbReference type="PROSITE" id="PS51178"/>
    </source>
</evidence>
<dbReference type="EMBL" id="JAPNTZ010000004">
    <property type="protein sequence ID" value="MCY1138632.1"/>
    <property type="molecule type" value="Genomic_DNA"/>
</dbReference>
<feature type="domain" description="PASTA" evidence="12">
    <location>
        <begin position="589"/>
        <end position="649"/>
    </location>
</feature>
<proteinExistence type="predicted"/>
<keyword evidence="10" id="KW-1133">Transmembrane helix</keyword>
<keyword evidence="10" id="KW-0812">Transmembrane</keyword>
<name>A0ABT4AWN6_9ACTN</name>
<evidence type="ECO:0000313" key="14">
    <source>
        <dbReference type="Proteomes" id="UP001151002"/>
    </source>
</evidence>
<gene>
    <name evidence="13" type="primary">pknB</name>
    <name evidence="13" type="ORF">OWR29_11545</name>
</gene>
<dbReference type="SUPFAM" id="SSF56112">
    <property type="entry name" value="Protein kinase-like (PK-like)"/>
    <property type="match status" value="1"/>
</dbReference>
<evidence type="ECO:0000256" key="3">
    <source>
        <dbReference type="ARBA" id="ARBA00022679"/>
    </source>
</evidence>
<evidence type="ECO:0000256" key="9">
    <source>
        <dbReference type="SAM" id="MobiDB-lite"/>
    </source>
</evidence>
<dbReference type="Gene3D" id="3.30.200.20">
    <property type="entry name" value="Phosphorylase Kinase, domain 1"/>
    <property type="match status" value="1"/>
</dbReference>
<reference evidence="13" key="1">
    <citation type="submission" date="2022-11" db="EMBL/GenBank/DDBJ databases">
        <authorList>
            <person name="Somphong A."/>
            <person name="Phongsopitanun W."/>
        </authorList>
    </citation>
    <scope>NUCLEOTIDE SEQUENCE</scope>
    <source>
        <strain evidence="13">Pm04-4</strain>
    </source>
</reference>
<keyword evidence="5 13" id="KW-0418">Kinase</keyword>
<evidence type="ECO:0000259" key="11">
    <source>
        <dbReference type="PROSITE" id="PS50011"/>
    </source>
</evidence>
<dbReference type="CDD" id="cd14014">
    <property type="entry name" value="STKc_PknB_like"/>
    <property type="match status" value="1"/>
</dbReference>
<accession>A0ABT4AWN6</accession>
<dbReference type="NCBIfam" id="NF033483">
    <property type="entry name" value="PknB_PASTA_kin"/>
    <property type="match status" value="1"/>
</dbReference>
<dbReference type="Gene3D" id="3.30.10.20">
    <property type="match status" value="4"/>
</dbReference>
<dbReference type="PANTHER" id="PTHR43289:SF34">
    <property type="entry name" value="SERINE_THREONINE-PROTEIN KINASE YBDM-RELATED"/>
    <property type="match status" value="1"/>
</dbReference>
<evidence type="ECO:0000256" key="2">
    <source>
        <dbReference type="ARBA" id="ARBA00022527"/>
    </source>
</evidence>
<dbReference type="InterPro" id="IPR008271">
    <property type="entry name" value="Ser/Thr_kinase_AS"/>
</dbReference>
<keyword evidence="14" id="KW-1185">Reference proteome</keyword>
<keyword evidence="4" id="KW-0547">Nucleotide-binding</keyword>
<dbReference type="RefSeq" id="WP_267562691.1">
    <property type="nucleotide sequence ID" value="NZ_JAPNTZ010000004.1"/>
</dbReference>